<protein>
    <recommendedName>
        <fullName evidence="5">Peptidyl-prolyl cis-trans isomerase</fullName>
        <ecNumber evidence="5">5.2.1.8</ecNumber>
    </recommendedName>
</protein>
<sequence>MENVHVEGEFGRKPTVAFTDAQPSDELLIEVLRAGDGQEVEPGDTIQCHYLGQVWNGQVFDNSYDRGQALSFQIGVGMVIRGWDDGLVGQRVGSRVLLSIPAEYGYGDHGVPQAGIQGGDTLVFVTDILGVH</sequence>
<evidence type="ECO:0000256" key="3">
    <source>
        <dbReference type="ARBA" id="ARBA00023235"/>
    </source>
</evidence>
<evidence type="ECO:0000256" key="5">
    <source>
        <dbReference type="RuleBase" id="RU003915"/>
    </source>
</evidence>
<name>A0ABY0V8X7_9ACTO</name>
<dbReference type="InterPro" id="IPR001179">
    <property type="entry name" value="PPIase_FKBP_dom"/>
</dbReference>
<organism evidence="7 8">
    <name type="scientific">Schaalia radingae</name>
    <dbReference type="NCBI Taxonomy" id="131110"/>
    <lineage>
        <taxon>Bacteria</taxon>
        <taxon>Bacillati</taxon>
        <taxon>Actinomycetota</taxon>
        <taxon>Actinomycetes</taxon>
        <taxon>Actinomycetales</taxon>
        <taxon>Actinomycetaceae</taxon>
        <taxon>Schaalia</taxon>
    </lineage>
</organism>
<comment type="similarity">
    <text evidence="5">Belongs to the FKBP-type PPIase family.</text>
</comment>
<dbReference type="PANTHER" id="PTHR45779">
    <property type="entry name" value="PEPTIDYLPROLYL ISOMERASE"/>
    <property type="match status" value="1"/>
</dbReference>
<feature type="domain" description="PPIase FKBP-type" evidence="6">
    <location>
        <begin position="43"/>
        <end position="132"/>
    </location>
</feature>
<comment type="catalytic activity">
    <reaction evidence="1 4 5">
        <text>[protein]-peptidylproline (omega=180) = [protein]-peptidylproline (omega=0)</text>
        <dbReference type="Rhea" id="RHEA:16237"/>
        <dbReference type="Rhea" id="RHEA-COMP:10747"/>
        <dbReference type="Rhea" id="RHEA-COMP:10748"/>
        <dbReference type="ChEBI" id="CHEBI:83833"/>
        <dbReference type="ChEBI" id="CHEBI:83834"/>
        <dbReference type="EC" id="5.2.1.8"/>
    </reaction>
</comment>
<keyword evidence="8" id="KW-1185">Reference proteome</keyword>
<dbReference type="EMBL" id="LT629792">
    <property type="protein sequence ID" value="SDT99330.1"/>
    <property type="molecule type" value="Genomic_DNA"/>
</dbReference>
<dbReference type="InterPro" id="IPR044609">
    <property type="entry name" value="FKBP2/11"/>
</dbReference>
<dbReference type="Proteomes" id="UP000198976">
    <property type="component" value="Chromosome I"/>
</dbReference>
<proteinExistence type="inferred from homology"/>
<evidence type="ECO:0000313" key="8">
    <source>
        <dbReference type="Proteomes" id="UP000198976"/>
    </source>
</evidence>
<dbReference type="EC" id="5.2.1.8" evidence="5"/>
<dbReference type="RefSeq" id="WP_058237082.1">
    <property type="nucleotide sequence ID" value="NZ_LT629792.1"/>
</dbReference>
<accession>A0ABY0V8X7</accession>
<keyword evidence="2 4" id="KW-0697">Rotamase</keyword>
<evidence type="ECO:0000256" key="4">
    <source>
        <dbReference type="PROSITE-ProRule" id="PRU00277"/>
    </source>
</evidence>
<evidence type="ECO:0000259" key="6">
    <source>
        <dbReference type="PROSITE" id="PS50059"/>
    </source>
</evidence>
<dbReference type="GO" id="GO:0016853">
    <property type="term" value="F:isomerase activity"/>
    <property type="evidence" value="ECO:0007669"/>
    <property type="project" value="UniProtKB-KW"/>
</dbReference>
<dbReference type="PANTHER" id="PTHR45779:SF7">
    <property type="entry name" value="PEPTIDYLPROLYL ISOMERASE"/>
    <property type="match status" value="1"/>
</dbReference>
<gene>
    <name evidence="7" type="ORF">SAMN04489714_1483</name>
</gene>
<evidence type="ECO:0000256" key="1">
    <source>
        <dbReference type="ARBA" id="ARBA00000971"/>
    </source>
</evidence>
<dbReference type="PROSITE" id="PS50059">
    <property type="entry name" value="FKBP_PPIASE"/>
    <property type="match status" value="1"/>
</dbReference>
<keyword evidence="3 4" id="KW-0413">Isomerase</keyword>
<dbReference type="Gene3D" id="3.10.50.40">
    <property type="match status" value="1"/>
</dbReference>
<dbReference type="Pfam" id="PF00254">
    <property type="entry name" value="FKBP_C"/>
    <property type="match status" value="1"/>
</dbReference>
<dbReference type="SUPFAM" id="SSF54534">
    <property type="entry name" value="FKBP-like"/>
    <property type="match status" value="1"/>
</dbReference>
<evidence type="ECO:0000256" key="2">
    <source>
        <dbReference type="ARBA" id="ARBA00023110"/>
    </source>
</evidence>
<evidence type="ECO:0000313" key="7">
    <source>
        <dbReference type="EMBL" id="SDT99330.1"/>
    </source>
</evidence>
<reference evidence="7 8" key="1">
    <citation type="submission" date="2016-10" db="EMBL/GenBank/DDBJ databases">
        <authorList>
            <person name="Varghese N."/>
            <person name="Submissions S."/>
        </authorList>
    </citation>
    <scope>NUCLEOTIDE SEQUENCE [LARGE SCALE GENOMIC DNA]</scope>
    <source>
        <strain evidence="7 8">DSM 9169</strain>
    </source>
</reference>
<dbReference type="InterPro" id="IPR046357">
    <property type="entry name" value="PPIase_dom_sf"/>
</dbReference>